<name>A0A0C9V5H9_SPHS4</name>
<dbReference type="HOGENOM" id="CLU_1062341_0_0_1"/>
<evidence type="ECO:0000313" key="3">
    <source>
        <dbReference type="Proteomes" id="UP000054279"/>
    </source>
</evidence>
<feature type="region of interest" description="Disordered" evidence="1">
    <location>
        <begin position="231"/>
        <end position="251"/>
    </location>
</feature>
<dbReference type="Proteomes" id="UP000054279">
    <property type="component" value="Unassembled WGS sequence"/>
</dbReference>
<feature type="compositionally biased region" description="Pro residues" evidence="1">
    <location>
        <begin position="189"/>
        <end position="199"/>
    </location>
</feature>
<accession>A0A0C9V5H9</accession>
<evidence type="ECO:0000313" key="2">
    <source>
        <dbReference type="EMBL" id="KIJ42169.1"/>
    </source>
</evidence>
<evidence type="ECO:0000256" key="1">
    <source>
        <dbReference type="SAM" id="MobiDB-lite"/>
    </source>
</evidence>
<feature type="compositionally biased region" description="Low complexity" evidence="1">
    <location>
        <begin position="29"/>
        <end position="51"/>
    </location>
</feature>
<keyword evidence="3" id="KW-1185">Reference proteome</keyword>
<feature type="compositionally biased region" description="Basic and acidic residues" evidence="1">
    <location>
        <begin position="11"/>
        <end position="24"/>
    </location>
</feature>
<feature type="compositionally biased region" description="Polar residues" evidence="1">
    <location>
        <begin position="74"/>
        <end position="83"/>
    </location>
</feature>
<feature type="region of interest" description="Disordered" evidence="1">
    <location>
        <begin position="1"/>
        <end position="84"/>
    </location>
</feature>
<organism evidence="2 3">
    <name type="scientific">Sphaerobolus stellatus (strain SS14)</name>
    <dbReference type="NCBI Taxonomy" id="990650"/>
    <lineage>
        <taxon>Eukaryota</taxon>
        <taxon>Fungi</taxon>
        <taxon>Dikarya</taxon>
        <taxon>Basidiomycota</taxon>
        <taxon>Agaricomycotina</taxon>
        <taxon>Agaricomycetes</taxon>
        <taxon>Phallomycetidae</taxon>
        <taxon>Geastrales</taxon>
        <taxon>Sphaerobolaceae</taxon>
        <taxon>Sphaerobolus</taxon>
    </lineage>
</organism>
<feature type="region of interest" description="Disordered" evidence="1">
    <location>
        <begin position="183"/>
        <end position="215"/>
    </location>
</feature>
<dbReference type="EMBL" id="KN837132">
    <property type="protein sequence ID" value="KIJ42169.1"/>
    <property type="molecule type" value="Genomic_DNA"/>
</dbReference>
<proteinExistence type="predicted"/>
<sequence>MRTTSVRPPNHNHETPSASHERCRQLFFRRYGNGNRNGRMDDSSSSTSSSDDGSEPDTAGSAFGSVADAGWSRDPSNPFSAPTQFRLGLDHQANPAPGSASSSRIDGPRLRSRLFMGRPHDANTVMNDLRTPLNLLRRLRPLVRPNTNAPSLLSYGSPVSSQSGSLIRNALAGVAFDPVTLSYNNSRPRMPPPQPPSPPHQLGISQDGHPSLSPEDLLFATASCNDANTSTRRFRKALSPPPPPSFPPASIHILRDCRIPDG</sequence>
<dbReference type="AlphaFoldDB" id="A0A0C9V5H9"/>
<protein>
    <submittedName>
        <fullName evidence="2">Uncharacterized protein</fullName>
    </submittedName>
</protein>
<gene>
    <name evidence="2" type="ORF">M422DRAFT_254866</name>
</gene>
<reference evidence="2 3" key="1">
    <citation type="submission" date="2014-06" db="EMBL/GenBank/DDBJ databases">
        <title>Evolutionary Origins and Diversification of the Mycorrhizal Mutualists.</title>
        <authorList>
            <consortium name="DOE Joint Genome Institute"/>
            <consortium name="Mycorrhizal Genomics Consortium"/>
            <person name="Kohler A."/>
            <person name="Kuo A."/>
            <person name="Nagy L.G."/>
            <person name="Floudas D."/>
            <person name="Copeland A."/>
            <person name="Barry K.W."/>
            <person name="Cichocki N."/>
            <person name="Veneault-Fourrey C."/>
            <person name="LaButti K."/>
            <person name="Lindquist E.A."/>
            <person name="Lipzen A."/>
            <person name="Lundell T."/>
            <person name="Morin E."/>
            <person name="Murat C."/>
            <person name="Riley R."/>
            <person name="Ohm R."/>
            <person name="Sun H."/>
            <person name="Tunlid A."/>
            <person name="Henrissat B."/>
            <person name="Grigoriev I.V."/>
            <person name="Hibbett D.S."/>
            <person name="Martin F."/>
        </authorList>
    </citation>
    <scope>NUCLEOTIDE SEQUENCE [LARGE SCALE GENOMIC DNA]</scope>
    <source>
        <strain evidence="2 3">SS14</strain>
    </source>
</reference>